<reference evidence="2 3" key="1">
    <citation type="submission" date="2020-07" db="EMBL/GenBank/DDBJ databases">
        <title>Spirosoma foliorum sp. nov., isolated from the leaves on the Nejang mountain Korea, Republic of.</title>
        <authorList>
            <person name="Ho H."/>
            <person name="Lee Y.-J."/>
            <person name="Nurcahyanto D.-A."/>
            <person name="Kim S.-G."/>
        </authorList>
    </citation>
    <scope>NUCLEOTIDE SEQUENCE [LARGE SCALE GENOMIC DNA]</scope>
    <source>
        <strain evidence="2 3">PL0136</strain>
    </source>
</reference>
<dbReference type="SUPFAM" id="SSF88697">
    <property type="entry name" value="PUA domain-like"/>
    <property type="match status" value="1"/>
</dbReference>
<dbReference type="Proteomes" id="UP000515369">
    <property type="component" value="Chromosome"/>
</dbReference>
<organism evidence="2 3">
    <name type="scientific">Spirosoma foliorum</name>
    <dbReference type="NCBI Taxonomy" id="2710596"/>
    <lineage>
        <taxon>Bacteria</taxon>
        <taxon>Pseudomonadati</taxon>
        <taxon>Bacteroidota</taxon>
        <taxon>Cytophagia</taxon>
        <taxon>Cytophagales</taxon>
        <taxon>Cytophagaceae</taxon>
        <taxon>Spirosoma</taxon>
    </lineage>
</organism>
<dbReference type="KEGG" id="sfol:H3H32_16330"/>
<dbReference type="AlphaFoldDB" id="A0A7G5H785"/>
<dbReference type="Gene3D" id="2.30.130.30">
    <property type="entry name" value="Hypothetical protein"/>
    <property type="match status" value="1"/>
</dbReference>
<name>A0A7G5H785_9BACT</name>
<accession>A0A7G5H785</accession>
<dbReference type="Pfam" id="PF12961">
    <property type="entry name" value="DUF3850"/>
    <property type="match status" value="1"/>
</dbReference>
<protein>
    <submittedName>
        <fullName evidence="2">DUF3850 domain-containing protein</fullName>
    </submittedName>
</protein>
<dbReference type="InterPro" id="IPR015947">
    <property type="entry name" value="PUA-like_sf"/>
</dbReference>
<sequence>MPEPTPKPRHKLKCLPEFFQEVKAGYKGFECRLNDRNYQVGDELLLEEWSEESGYSGDSVLVDVAYVLPGGQFGIEPGYCVMSIVWSINLDFNKFLYEEGPEHEDGFPITTFCG</sequence>
<feature type="domain" description="DUF3850" evidence="1">
    <location>
        <begin position="10"/>
        <end position="84"/>
    </location>
</feature>
<evidence type="ECO:0000259" key="1">
    <source>
        <dbReference type="Pfam" id="PF12961"/>
    </source>
</evidence>
<dbReference type="InterPro" id="IPR039440">
    <property type="entry name" value="DUF3850"/>
</dbReference>
<dbReference type="EMBL" id="CP059732">
    <property type="protein sequence ID" value="QMW06977.1"/>
    <property type="molecule type" value="Genomic_DNA"/>
</dbReference>
<gene>
    <name evidence="2" type="ORF">H3H32_16330</name>
</gene>
<evidence type="ECO:0000313" key="3">
    <source>
        <dbReference type="Proteomes" id="UP000515369"/>
    </source>
</evidence>
<proteinExistence type="predicted"/>
<evidence type="ECO:0000313" key="2">
    <source>
        <dbReference type="EMBL" id="QMW06977.1"/>
    </source>
</evidence>
<keyword evidence="3" id="KW-1185">Reference proteome</keyword>